<dbReference type="EMBL" id="CAKXAJ010025555">
    <property type="protein sequence ID" value="CAH2240854.1"/>
    <property type="molecule type" value="Genomic_DNA"/>
</dbReference>
<dbReference type="Proteomes" id="UP000838756">
    <property type="component" value="Unassembled WGS sequence"/>
</dbReference>
<comment type="caution">
    <text evidence="1">The sequence shown here is derived from an EMBL/GenBank/DDBJ whole genome shotgun (WGS) entry which is preliminary data.</text>
</comment>
<dbReference type="AlphaFoldDB" id="A0A8S4RUM7"/>
<sequence>MRNVQCWKAVVGLCRLGYADSSLGVPRGAAKPRGGAGAVATAPLHVSFLEKLSKVAQRCDERAIREARARLCASSRLRRAGVRARKVKVEYFVPTPRSIGVHESAL</sequence>
<reference evidence="1" key="1">
    <citation type="submission" date="2022-03" db="EMBL/GenBank/DDBJ databases">
        <authorList>
            <person name="Lindestad O."/>
        </authorList>
    </citation>
    <scope>NUCLEOTIDE SEQUENCE</scope>
</reference>
<evidence type="ECO:0000313" key="2">
    <source>
        <dbReference type="Proteomes" id="UP000838756"/>
    </source>
</evidence>
<organism evidence="1 2">
    <name type="scientific">Pararge aegeria aegeria</name>
    <dbReference type="NCBI Taxonomy" id="348720"/>
    <lineage>
        <taxon>Eukaryota</taxon>
        <taxon>Metazoa</taxon>
        <taxon>Ecdysozoa</taxon>
        <taxon>Arthropoda</taxon>
        <taxon>Hexapoda</taxon>
        <taxon>Insecta</taxon>
        <taxon>Pterygota</taxon>
        <taxon>Neoptera</taxon>
        <taxon>Endopterygota</taxon>
        <taxon>Lepidoptera</taxon>
        <taxon>Glossata</taxon>
        <taxon>Ditrysia</taxon>
        <taxon>Papilionoidea</taxon>
        <taxon>Nymphalidae</taxon>
        <taxon>Satyrinae</taxon>
        <taxon>Satyrini</taxon>
        <taxon>Parargina</taxon>
        <taxon>Pararge</taxon>
    </lineage>
</organism>
<keyword evidence="2" id="KW-1185">Reference proteome</keyword>
<proteinExistence type="predicted"/>
<evidence type="ECO:0000313" key="1">
    <source>
        <dbReference type="EMBL" id="CAH2240854.1"/>
    </source>
</evidence>
<protein>
    <submittedName>
        <fullName evidence="1">Jg27250 protein</fullName>
    </submittedName>
</protein>
<name>A0A8S4RUM7_9NEOP</name>
<accession>A0A8S4RUM7</accession>
<gene>
    <name evidence="1" type="primary">jg27250</name>
    <name evidence="1" type="ORF">PAEG_LOCUS17339</name>
</gene>